<reference evidence="5 6" key="1">
    <citation type="submission" date="2016-10" db="EMBL/GenBank/DDBJ databases">
        <authorList>
            <person name="de Groot N.N."/>
        </authorList>
    </citation>
    <scope>NUCLEOTIDE SEQUENCE [LARGE SCALE GENOMIC DNA]</scope>
    <source>
        <strain evidence="5 6">A52C2</strain>
    </source>
</reference>
<evidence type="ECO:0000256" key="2">
    <source>
        <dbReference type="ARBA" id="ARBA00023125"/>
    </source>
</evidence>
<dbReference type="OrthoDB" id="9802944at2"/>
<dbReference type="Proteomes" id="UP000199647">
    <property type="component" value="Unassembled WGS sequence"/>
</dbReference>
<dbReference type="CDD" id="cd04781">
    <property type="entry name" value="HTH_MerR-like_sg6"/>
    <property type="match status" value="1"/>
</dbReference>
<sequence length="144" mass="15935">MLDIAEVARSGGLPASALRYYEEQGLITSIGRRGLRRLFEPDVLMRLSLISLGQSAGFSLTEIAGMLGAAGVPKIDREQLGQKADELDGKIRELTALRDGLRHVMTCSATSHLECPTFQRIMRVAVTRHVARRQHPARKRTGRK</sequence>
<evidence type="ECO:0000256" key="1">
    <source>
        <dbReference type="ARBA" id="ARBA00023015"/>
    </source>
</evidence>
<feature type="domain" description="HTH merR-type" evidence="4">
    <location>
        <begin position="1"/>
        <end position="69"/>
    </location>
</feature>
<evidence type="ECO:0000259" key="4">
    <source>
        <dbReference type="PROSITE" id="PS50937"/>
    </source>
</evidence>
<protein>
    <submittedName>
        <fullName evidence="5">Transcriptional regulator, MerR family</fullName>
    </submittedName>
</protein>
<dbReference type="GO" id="GO:0003700">
    <property type="term" value="F:DNA-binding transcription factor activity"/>
    <property type="evidence" value="ECO:0007669"/>
    <property type="project" value="InterPro"/>
</dbReference>
<dbReference type="AlphaFoldDB" id="A0A1H9EGT8"/>
<organism evidence="5 6">
    <name type="scientific">Faunimonas pinastri</name>
    <dbReference type="NCBI Taxonomy" id="1855383"/>
    <lineage>
        <taxon>Bacteria</taxon>
        <taxon>Pseudomonadati</taxon>
        <taxon>Pseudomonadota</taxon>
        <taxon>Alphaproteobacteria</taxon>
        <taxon>Hyphomicrobiales</taxon>
        <taxon>Afifellaceae</taxon>
        <taxon>Faunimonas</taxon>
    </lineage>
</organism>
<gene>
    <name evidence="5" type="ORF">SAMN05216548_103155</name>
</gene>
<keyword evidence="2" id="KW-0238">DNA-binding</keyword>
<dbReference type="STRING" id="1855383.SAMN05216548_103155"/>
<name>A0A1H9EGT8_9HYPH</name>
<dbReference type="InterPro" id="IPR015358">
    <property type="entry name" value="Tscrpt_reg_MerR_DNA-bd"/>
</dbReference>
<evidence type="ECO:0000313" key="5">
    <source>
        <dbReference type="EMBL" id="SEQ24238.1"/>
    </source>
</evidence>
<dbReference type="InterPro" id="IPR000551">
    <property type="entry name" value="MerR-type_HTH_dom"/>
</dbReference>
<dbReference type="SMART" id="SM00422">
    <property type="entry name" value="HTH_MERR"/>
    <property type="match status" value="1"/>
</dbReference>
<dbReference type="InterPro" id="IPR047057">
    <property type="entry name" value="MerR_fam"/>
</dbReference>
<dbReference type="RefSeq" id="WP_092495764.1">
    <property type="nucleotide sequence ID" value="NZ_FOFG01000003.1"/>
</dbReference>
<dbReference type="Pfam" id="PF09278">
    <property type="entry name" value="MerR-DNA-bind"/>
    <property type="match status" value="1"/>
</dbReference>
<dbReference type="GO" id="GO:0003677">
    <property type="term" value="F:DNA binding"/>
    <property type="evidence" value="ECO:0007669"/>
    <property type="project" value="UniProtKB-KW"/>
</dbReference>
<dbReference type="Pfam" id="PF00376">
    <property type="entry name" value="MerR"/>
    <property type="match status" value="1"/>
</dbReference>
<dbReference type="SUPFAM" id="SSF46955">
    <property type="entry name" value="Putative DNA-binding domain"/>
    <property type="match status" value="1"/>
</dbReference>
<dbReference type="Gene3D" id="1.10.1660.10">
    <property type="match status" value="1"/>
</dbReference>
<keyword evidence="1" id="KW-0805">Transcription regulation</keyword>
<dbReference type="PANTHER" id="PTHR30204:SF97">
    <property type="entry name" value="MERR FAMILY REGULATORY PROTEIN"/>
    <property type="match status" value="1"/>
</dbReference>
<dbReference type="PANTHER" id="PTHR30204">
    <property type="entry name" value="REDOX-CYCLING DRUG-SENSING TRANSCRIPTIONAL ACTIVATOR SOXR"/>
    <property type="match status" value="1"/>
</dbReference>
<keyword evidence="3" id="KW-0804">Transcription</keyword>
<proteinExistence type="predicted"/>
<dbReference type="InterPro" id="IPR009061">
    <property type="entry name" value="DNA-bd_dom_put_sf"/>
</dbReference>
<dbReference type="EMBL" id="FOFG01000003">
    <property type="protein sequence ID" value="SEQ24238.1"/>
    <property type="molecule type" value="Genomic_DNA"/>
</dbReference>
<evidence type="ECO:0000256" key="3">
    <source>
        <dbReference type="ARBA" id="ARBA00023163"/>
    </source>
</evidence>
<keyword evidence="6" id="KW-1185">Reference proteome</keyword>
<evidence type="ECO:0000313" key="6">
    <source>
        <dbReference type="Proteomes" id="UP000199647"/>
    </source>
</evidence>
<dbReference type="PROSITE" id="PS50937">
    <property type="entry name" value="HTH_MERR_2"/>
    <property type="match status" value="1"/>
</dbReference>
<accession>A0A1H9EGT8</accession>